<gene>
    <name evidence="1" type="ORF">E2C01_071956</name>
</gene>
<keyword evidence="2" id="KW-1185">Reference proteome</keyword>
<dbReference type="EMBL" id="VSRR010046003">
    <property type="protein sequence ID" value="MPC77500.1"/>
    <property type="molecule type" value="Genomic_DNA"/>
</dbReference>
<accession>A0A5B7HYF1</accession>
<name>A0A5B7HYF1_PORTR</name>
<proteinExistence type="predicted"/>
<dbReference type="AlphaFoldDB" id="A0A5B7HYF1"/>
<evidence type="ECO:0000313" key="1">
    <source>
        <dbReference type="EMBL" id="MPC77500.1"/>
    </source>
</evidence>
<protein>
    <submittedName>
        <fullName evidence="1">Uncharacterized protein</fullName>
    </submittedName>
</protein>
<reference evidence="1 2" key="1">
    <citation type="submission" date="2019-05" db="EMBL/GenBank/DDBJ databases">
        <title>Another draft genome of Portunus trituberculatus and its Hox gene families provides insights of decapod evolution.</title>
        <authorList>
            <person name="Jeong J.-H."/>
            <person name="Song I."/>
            <person name="Kim S."/>
            <person name="Choi T."/>
            <person name="Kim D."/>
            <person name="Ryu S."/>
            <person name="Kim W."/>
        </authorList>
    </citation>
    <scope>NUCLEOTIDE SEQUENCE [LARGE SCALE GENOMIC DNA]</scope>
    <source>
        <tissue evidence="1">Muscle</tissue>
    </source>
</reference>
<dbReference type="Proteomes" id="UP000324222">
    <property type="component" value="Unassembled WGS sequence"/>
</dbReference>
<evidence type="ECO:0000313" key="2">
    <source>
        <dbReference type="Proteomes" id="UP000324222"/>
    </source>
</evidence>
<organism evidence="1 2">
    <name type="scientific">Portunus trituberculatus</name>
    <name type="common">Swimming crab</name>
    <name type="synonym">Neptunus trituberculatus</name>
    <dbReference type="NCBI Taxonomy" id="210409"/>
    <lineage>
        <taxon>Eukaryota</taxon>
        <taxon>Metazoa</taxon>
        <taxon>Ecdysozoa</taxon>
        <taxon>Arthropoda</taxon>
        <taxon>Crustacea</taxon>
        <taxon>Multicrustacea</taxon>
        <taxon>Malacostraca</taxon>
        <taxon>Eumalacostraca</taxon>
        <taxon>Eucarida</taxon>
        <taxon>Decapoda</taxon>
        <taxon>Pleocyemata</taxon>
        <taxon>Brachyura</taxon>
        <taxon>Eubrachyura</taxon>
        <taxon>Portunoidea</taxon>
        <taxon>Portunidae</taxon>
        <taxon>Portuninae</taxon>
        <taxon>Portunus</taxon>
    </lineage>
</organism>
<comment type="caution">
    <text evidence="1">The sequence shown here is derived from an EMBL/GenBank/DDBJ whole genome shotgun (WGS) entry which is preliminary data.</text>
</comment>
<sequence length="67" mass="7293">MSDLTHRGMKSYMFLCPDPVVAACVFEELGAERCGAVRCGAVRCGVVGVTRIHPSSWVQIERSPLLV</sequence>